<evidence type="ECO:0000259" key="2">
    <source>
        <dbReference type="Pfam" id="PF13581"/>
    </source>
</evidence>
<dbReference type="AlphaFoldDB" id="B7KHT4"/>
<protein>
    <submittedName>
        <fullName evidence="3">Putative anti-sigma regulatory factor, serine/threonine protein kinase</fullName>
    </submittedName>
</protein>
<evidence type="ECO:0000313" key="4">
    <source>
        <dbReference type="Proteomes" id="UP000002384"/>
    </source>
</evidence>
<name>B7KHT4_GLOC7</name>
<keyword evidence="3" id="KW-0418">Kinase</keyword>
<accession>B7KHT4</accession>
<evidence type="ECO:0000313" key="3">
    <source>
        <dbReference type="EMBL" id="ACK72031.1"/>
    </source>
</evidence>
<dbReference type="Pfam" id="PF13581">
    <property type="entry name" value="HATPase_c_2"/>
    <property type="match status" value="1"/>
</dbReference>
<reference evidence="4" key="1">
    <citation type="journal article" date="2011" name="MBio">
        <title>Novel metabolic attributes of the genus Cyanothece, comprising a group of unicellular nitrogen-fixing Cyanobacteria.</title>
        <authorList>
            <person name="Bandyopadhyay A."/>
            <person name="Elvitigala T."/>
            <person name="Welsh E."/>
            <person name="Stockel J."/>
            <person name="Liberton M."/>
            <person name="Min H."/>
            <person name="Sherman L.A."/>
            <person name="Pakrasi H.B."/>
        </authorList>
    </citation>
    <scope>NUCLEOTIDE SEQUENCE [LARGE SCALE GENOMIC DNA]</scope>
    <source>
        <strain evidence="4">PCC 7424</strain>
    </source>
</reference>
<dbReference type="eggNOG" id="COG2172">
    <property type="taxonomic scope" value="Bacteria"/>
</dbReference>
<dbReference type="GO" id="GO:0004674">
    <property type="term" value="F:protein serine/threonine kinase activity"/>
    <property type="evidence" value="ECO:0007669"/>
    <property type="project" value="UniProtKB-KW"/>
</dbReference>
<feature type="domain" description="Histidine kinase/HSP90-like ATPase" evidence="2">
    <location>
        <begin position="23"/>
        <end position="148"/>
    </location>
</feature>
<organism evidence="3 4">
    <name type="scientific">Gloeothece citriformis (strain PCC 7424)</name>
    <name type="common">Cyanothece sp. (strain PCC 7424)</name>
    <dbReference type="NCBI Taxonomy" id="65393"/>
    <lineage>
        <taxon>Bacteria</taxon>
        <taxon>Bacillati</taxon>
        <taxon>Cyanobacteriota</taxon>
        <taxon>Cyanophyceae</taxon>
        <taxon>Oscillatoriophycideae</taxon>
        <taxon>Chroococcales</taxon>
        <taxon>Aphanothecaceae</taxon>
        <taxon>Gloeothece</taxon>
        <taxon>Gloeothece citriformis</taxon>
    </lineage>
</organism>
<dbReference type="InterPro" id="IPR036890">
    <property type="entry name" value="HATPase_C_sf"/>
</dbReference>
<dbReference type="InterPro" id="IPR050267">
    <property type="entry name" value="Anti-sigma-factor_SerPK"/>
</dbReference>
<proteinExistence type="predicted"/>
<sequence length="157" mass="18329">MLTEVQLMELSCFEPLKIFFKVESDLNALDKVLSHFEQINQGWISRKDWLQCQLALAEGFTNAVRHAHKGLSPTIPIEIEITLTNEQIKIMIWDYGNPFNLPQFLKENVTSDNYWSSHGRGLSILQQIADHLDYIRTEQNRNCLIIIKQFPNQQENQ</sequence>
<dbReference type="EMBL" id="CP001291">
    <property type="protein sequence ID" value="ACK72031.1"/>
    <property type="molecule type" value="Genomic_DNA"/>
</dbReference>
<gene>
    <name evidence="3" type="ordered locus">PCC7424_3647</name>
</gene>
<dbReference type="SUPFAM" id="SSF55874">
    <property type="entry name" value="ATPase domain of HSP90 chaperone/DNA topoisomerase II/histidine kinase"/>
    <property type="match status" value="1"/>
</dbReference>
<evidence type="ECO:0000256" key="1">
    <source>
        <dbReference type="ARBA" id="ARBA00022527"/>
    </source>
</evidence>
<keyword evidence="1 3" id="KW-0723">Serine/threonine-protein kinase</keyword>
<keyword evidence="3" id="KW-0808">Transferase</keyword>
<dbReference type="Gene3D" id="3.30.565.10">
    <property type="entry name" value="Histidine kinase-like ATPase, C-terminal domain"/>
    <property type="match status" value="1"/>
</dbReference>
<dbReference type="CDD" id="cd16936">
    <property type="entry name" value="HATPase_RsbW-like"/>
    <property type="match status" value="1"/>
</dbReference>
<dbReference type="STRING" id="65393.PCC7424_3647"/>
<dbReference type="PANTHER" id="PTHR35526">
    <property type="entry name" value="ANTI-SIGMA-F FACTOR RSBW-RELATED"/>
    <property type="match status" value="1"/>
</dbReference>
<keyword evidence="4" id="KW-1185">Reference proteome</keyword>
<dbReference type="InterPro" id="IPR003594">
    <property type="entry name" value="HATPase_dom"/>
</dbReference>
<dbReference type="HOGENOM" id="CLU_090336_16_1_3"/>
<dbReference type="KEGG" id="cyc:PCC7424_3647"/>
<dbReference type="PANTHER" id="PTHR35526:SF3">
    <property type="entry name" value="ANTI-SIGMA-F FACTOR RSBW"/>
    <property type="match status" value="1"/>
</dbReference>
<dbReference type="Proteomes" id="UP000002384">
    <property type="component" value="Chromosome"/>
</dbReference>